<sequence>MAKKNKKNKYKNQKSNTSKYHKHIKNVIVTEGMYSTYTFFTLGKKLFIYSSQNKEQVFEIVDLDANKQQFREDLSSPMALEVIQLKTQNRLRDFQQYFLPSMEEIHEDFWDEICREQEESLSEKKRKMFDIAVRSENDLLDENVELIVEQPLTYNYFGESIAYSEDDRQWIDYHMSQGNFGAALNIHMAYVKE</sequence>
<organism evidence="1 2">
    <name type="scientific">Terrihalobacillus insolitus</name>
    <dbReference type="NCBI Taxonomy" id="2950438"/>
    <lineage>
        <taxon>Bacteria</taxon>
        <taxon>Bacillati</taxon>
        <taxon>Bacillota</taxon>
        <taxon>Bacilli</taxon>
        <taxon>Bacillales</taxon>
        <taxon>Bacillaceae</taxon>
        <taxon>Terrihalobacillus</taxon>
    </lineage>
</organism>
<evidence type="ECO:0000313" key="1">
    <source>
        <dbReference type="EMBL" id="MDC3425152.1"/>
    </source>
</evidence>
<proteinExistence type="predicted"/>
<evidence type="ECO:0000313" key="2">
    <source>
        <dbReference type="Proteomes" id="UP001145050"/>
    </source>
</evidence>
<gene>
    <name evidence="1" type="ORF">NC797_11610</name>
</gene>
<accession>A0A9X4AM88</accession>
<reference evidence="1" key="1">
    <citation type="submission" date="2022-06" db="EMBL/GenBank/DDBJ databases">
        <title>Aquibacillus sp. a new bacterium isolated from soil saline samples.</title>
        <authorList>
            <person name="Galisteo C."/>
            <person name="De La Haba R."/>
            <person name="Sanchez-Porro C."/>
            <person name="Ventosa A."/>
        </authorList>
    </citation>
    <scope>NUCLEOTIDE SEQUENCE</scope>
    <source>
        <strain evidence="1">3ASR75-11</strain>
    </source>
</reference>
<comment type="caution">
    <text evidence="1">The sequence shown here is derived from an EMBL/GenBank/DDBJ whole genome shotgun (WGS) entry which is preliminary data.</text>
</comment>
<dbReference type="Proteomes" id="UP001145050">
    <property type="component" value="Unassembled WGS sequence"/>
</dbReference>
<dbReference type="RefSeq" id="WP_272436955.1">
    <property type="nucleotide sequence ID" value="NZ_JAMQKB010000011.1"/>
</dbReference>
<dbReference type="AlphaFoldDB" id="A0A9X4AM88"/>
<dbReference type="EMBL" id="JAMQKB010000011">
    <property type="protein sequence ID" value="MDC3425152.1"/>
    <property type="molecule type" value="Genomic_DNA"/>
</dbReference>
<keyword evidence="2" id="KW-1185">Reference proteome</keyword>
<protein>
    <submittedName>
        <fullName evidence="1">Uncharacterized protein</fullName>
    </submittedName>
</protein>
<name>A0A9X4AM88_9BACI</name>